<accession>A0ABQ3AJH1</accession>
<organism evidence="3 4">
    <name type="scientific">Streptomyces djakartensis</name>
    <dbReference type="NCBI Taxonomy" id="68193"/>
    <lineage>
        <taxon>Bacteria</taxon>
        <taxon>Bacillati</taxon>
        <taxon>Actinomycetota</taxon>
        <taxon>Actinomycetes</taxon>
        <taxon>Kitasatosporales</taxon>
        <taxon>Streptomycetaceae</taxon>
        <taxon>Streptomyces</taxon>
    </lineage>
</organism>
<dbReference type="Proteomes" id="UP000653308">
    <property type="component" value="Unassembled WGS sequence"/>
</dbReference>
<proteinExistence type="predicted"/>
<reference evidence="4" key="1">
    <citation type="journal article" date="2019" name="Int. J. Syst. Evol. Microbiol.">
        <title>The Global Catalogue of Microorganisms (GCM) 10K type strain sequencing project: providing services to taxonomists for standard genome sequencing and annotation.</title>
        <authorList>
            <consortium name="The Broad Institute Genomics Platform"/>
            <consortium name="The Broad Institute Genome Sequencing Center for Infectious Disease"/>
            <person name="Wu L."/>
            <person name="Ma J."/>
        </authorList>
    </citation>
    <scope>NUCLEOTIDE SEQUENCE [LARGE SCALE GENOMIC DNA]</scope>
    <source>
        <strain evidence="4">JCM 4957</strain>
    </source>
</reference>
<feature type="transmembrane region" description="Helical" evidence="2">
    <location>
        <begin position="50"/>
        <end position="68"/>
    </location>
</feature>
<evidence type="ECO:0000313" key="4">
    <source>
        <dbReference type="Proteomes" id="UP000653308"/>
    </source>
</evidence>
<keyword evidence="2" id="KW-1133">Transmembrane helix</keyword>
<feature type="region of interest" description="Disordered" evidence="1">
    <location>
        <begin position="1"/>
        <end position="21"/>
    </location>
</feature>
<dbReference type="EMBL" id="BMWE01000034">
    <property type="protein sequence ID" value="GGY50828.1"/>
    <property type="molecule type" value="Genomic_DNA"/>
</dbReference>
<dbReference type="RefSeq" id="WP_190201660.1">
    <property type="nucleotide sequence ID" value="NZ_BMWE01000034.1"/>
</dbReference>
<keyword evidence="2" id="KW-0812">Transmembrane</keyword>
<protein>
    <submittedName>
        <fullName evidence="3">Uncharacterized protein</fullName>
    </submittedName>
</protein>
<keyword evidence="2" id="KW-0472">Membrane</keyword>
<sequence length="89" mass="8794">MSSNSPRVPRCGTDRTDTPSRFGAPQAFTAVSFPVLGAALHMTGMPLEDVFLLLGGCGALGAAAVVAAGGGRRRLGGLAAAVLRAAAGK</sequence>
<comment type="caution">
    <text evidence="3">The sequence shown here is derived from an EMBL/GenBank/DDBJ whole genome shotgun (WGS) entry which is preliminary data.</text>
</comment>
<keyword evidence="4" id="KW-1185">Reference proteome</keyword>
<gene>
    <name evidence="3" type="ORF">GCM10010384_65990</name>
</gene>
<name>A0ABQ3AJH1_9ACTN</name>
<evidence type="ECO:0000256" key="2">
    <source>
        <dbReference type="SAM" id="Phobius"/>
    </source>
</evidence>
<evidence type="ECO:0000256" key="1">
    <source>
        <dbReference type="SAM" id="MobiDB-lite"/>
    </source>
</evidence>
<evidence type="ECO:0000313" key="3">
    <source>
        <dbReference type="EMBL" id="GGY50828.1"/>
    </source>
</evidence>